<comment type="caution">
    <text evidence="3">The sequence shown here is derived from an EMBL/GenBank/DDBJ whole genome shotgun (WGS) entry which is preliminary data.</text>
</comment>
<gene>
    <name evidence="3" type="ORF">GCM10010227_18070</name>
    <name evidence="2" type="ORF">Sgou_14750</name>
</gene>
<dbReference type="EMBL" id="BMSC01000004">
    <property type="protein sequence ID" value="GGU64944.1"/>
    <property type="molecule type" value="Genomic_DNA"/>
</dbReference>
<keyword evidence="4" id="KW-1185">Reference proteome</keyword>
<feature type="compositionally biased region" description="Low complexity" evidence="1">
    <location>
        <begin position="79"/>
        <end position="91"/>
    </location>
</feature>
<evidence type="ECO:0000313" key="5">
    <source>
        <dbReference type="Proteomes" id="UP000660975"/>
    </source>
</evidence>
<feature type="region of interest" description="Disordered" evidence="1">
    <location>
        <begin position="79"/>
        <end position="108"/>
    </location>
</feature>
<evidence type="ECO:0000313" key="2">
    <source>
        <dbReference type="EMBL" id="GFH76805.1"/>
    </source>
</evidence>
<feature type="region of interest" description="Disordered" evidence="1">
    <location>
        <begin position="1"/>
        <end position="49"/>
    </location>
</feature>
<proteinExistence type="predicted"/>
<dbReference type="AlphaFoldDB" id="A0A8H9HH04"/>
<sequence length="319" mass="32855">MGTAEGGARGTGHRVATWHPGEAPMKTHRPPLPPFPGSAPPAPARPVGARVGRTAPRLLTAVVATGTLLATAACSGGQSAPAARQSAAPVRQAEDSPSPSPSATLTGKSAREALITEADIEEQWSKAKDPGSWRDSLLLGQVDAAEFLTGKSDAKECQGLVDALYDDTLLGKPSGPSALAGFQQGEQRLLYQVGAYDSTDLQKSMKWLGTLPESCDTFTLTGEGGGKRSVEVVEASLPKVGEARQGLSVRVKGDSDGQPVTLSLDVAAVRMGTDAFTVMNGGVDGADPSTTKNAVQQGAHRLEEVQAGRTPAPTPSTIE</sequence>
<organism evidence="3 5">
    <name type="scientific">Streptomyces gougerotii</name>
    <dbReference type="NCBI Taxonomy" id="53448"/>
    <lineage>
        <taxon>Bacteria</taxon>
        <taxon>Bacillati</taxon>
        <taxon>Actinomycetota</taxon>
        <taxon>Actinomycetes</taxon>
        <taxon>Kitasatosporales</taxon>
        <taxon>Streptomycetaceae</taxon>
        <taxon>Streptomyces</taxon>
        <taxon>Streptomyces diastaticus group</taxon>
    </lineage>
</organism>
<protein>
    <submittedName>
        <fullName evidence="3">Lipoprotein</fullName>
    </submittedName>
</protein>
<feature type="compositionally biased region" description="Gly residues" evidence="1">
    <location>
        <begin position="1"/>
        <end position="10"/>
    </location>
</feature>
<dbReference type="Proteomes" id="UP000480804">
    <property type="component" value="Unassembled WGS sequence"/>
</dbReference>
<feature type="compositionally biased region" description="Polar residues" evidence="1">
    <location>
        <begin position="95"/>
        <end position="107"/>
    </location>
</feature>
<evidence type="ECO:0000256" key="1">
    <source>
        <dbReference type="SAM" id="MobiDB-lite"/>
    </source>
</evidence>
<name>A0A8H9HH04_9ACTN</name>
<feature type="compositionally biased region" description="Pro residues" evidence="1">
    <location>
        <begin position="30"/>
        <end position="44"/>
    </location>
</feature>
<accession>A0A8H9HH04</accession>
<evidence type="ECO:0000313" key="3">
    <source>
        <dbReference type="EMBL" id="GGU64944.1"/>
    </source>
</evidence>
<dbReference type="Proteomes" id="UP000660975">
    <property type="component" value="Unassembled WGS sequence"/>
</dbReference>
<reference evidence="2 4" key="2">
    <citation type="submission" date="2020-02" db="EMBL/GenBank/DDBJ databases">
        <title>Whole genome shotgun sequence of Streptomyces gougerotii NBRC 13043.</title>
        <authorList>
            <person name="Ichikawa N."/>
            <person name="Komaki H."/>
            <person name="Tamura T."/>
        </authorList>
    </citation>
    <scope>NUCLEOTIDE SEQUENCE [LARGE SCALE GENOMIC DNA]</scope>
    <source>
        <strain evidence="2 4">NBRC 13043</strain>
    </source>
</reference>
<feature type="region of interest" description="Disordered" evidence="1">
    <location>
        <begin position="282"/>
        <end position="319"/>
    </location>
</feature>
<reference evidence="3" key="1">
    <citation type="journal article" date="2014" name="Int. J. Syst. Evol. Microbiol.">
        <title>Complete genome sequence of Corynebacterium casei LMG S-19264T (=DSM 44701T), isolated from a smear-ripened cheese.</title>
        <authorList>
            <consortium name="US DOE Joint Genome Institute (JGI-PGF)"/>
            <person name="Walter F."/>
            <person name="Albersmeier A."/>
            <person name="Kalinowski J."/>
            <person name="Ruckert C."/>
        </authorList>
    </citation>
    <scope>NUCLEOTIDE SEQUENCE</scope>
    <source>
        <strain evidence="3">JCM 4136</strain>
    </source>
</reference>
<dbReference type="EMBL" id="BLLO01000014">
    <property type="protein sequence ID" value="GFH76805.1"/>
    <property type="molecule type" value="Genomic_DNA"/>
</dbReference>
<evidence type="ECO:0000313" key="4">
    <source>
        <dbReference type="Proteomes" id="UP000480804"/>
    </source>
</evidence>
<reference evidence="3" key="3">
    <citation type="submission" date="2020-09" db="EMBL/GenBank/DDBJ databases">
        <authorList>
            <person name="Sun Q."/>
            <person name="Ohkuma M."/>
        </authorList>
    </citation>
    <scope>NUCLEOTIDE SEQUENCE</scope>
    <source>
        <strain evidence="3">JCM 4136</strain>
    </source>
</reference>
<keyword evidence="3" id="KW-0449">Lipoprotein</keyword>